<evidence type="ECO:0000256" key="14">
    <source>
        <dbReference type="ARBA" id="ARBA00023329"/>
    </source>
</evidence>
<feature type="region of interest" description="Disordered" evidence="20">
    <location>
        <begin position="93"/>
        <end position="118"/>
    </location>
</feature>
<evidence type="ECO:0000256" key="10">
    <source>
        <dbReference type="ARBA" id="ARBA00023018"/>
    </source>
</evidence>
<protein>
    <recommendedName>
        <fullName evidence="18">Lysosome-associated membrane glycoprotein 5</fullName>
    </recommendedName>
    <alternativeName>
        <fullName evidence="19">Lysosome-associated membrane protein 5</fullName>
    </alternativeName>
</protein>
<evidence type="ECO:0000256" key="5">
    <source>
        <dbReference type="ARBA" id="ARBA00009644"/>
    </source>
</evidence>
<feature type="domain" description="Lysosome-associated membrane glycoprotein 2-like luminal" evidence="22">
    <location>
        <begin position="111"/>
        <end position="264"/>
    </location>
</feature>
<sequence>MKWTASFALVAYLAIVSGTTVRSPFCAANGYFRCASNSRVNSARLHRAAEDNSGFFSRDYNCTPCQQQRQHAPQFEHVQLYNGAPGIVVHHHAQAQPDDASSPGPSGPKEPSVNSYNVTEPGTNHTCILMMASLQLKYDYHTTDNKTLVGVLPLDNETMVDVARSSCGMGHGENQTQTLALRFYRNYTLTLVFFKNATVYLGDVTAHFNMDPVHFPNASQPRQEITVRNNTLMMYSVPEGRSYHCAADQAVYIGAGLTLDVISVPDAGLHQRHHPATWTVRSRCVRGSESCGSVCPSAKAPFKGKCLN</sequence>
<organism evidence="23 24">
    <name type="scientific">Haemaphysalis longicornis</name>
    <name type="common">Bush tick</name>
    <dbReference type="NCBI Taxonomy" id="44386"/>
    <lineage>
        <taxon>Eukaryota</taxon>
        <taxon>Metazoa</taxon>
        <taxon>Ecdysozoa</taxon>
        <taxon>Arthropoda</taxon>
        <taxon>Chelicerata</taxon>
        <taxon>Arachnida</taxon>
        <taxon>Acari</taxon>
        <taxon>Parasitiformes</taxon>
        <taxon>Ixodida</taxon>
        <taxon>Ixodoidea</taxon>
        <taxon>Ixodidae</taxon>
        <taxon>Haemaphysalinae</taxon>
        <taxon>Haemaphysalis</taxon>
    </lineage>
</organism>
<dbReference type="PANTHER" id="PTHR11506:SF35">
    <property type="entry name" value="LYSOSOME-ASSOCIATED MEMBRANE GLYCOPROTEIN 5"/>
    <property type="match status" value="1"/>
</dbReference>
<evidence type="ECO:0000256" key="2">
    <source>
        <dbReference type="ARBA" id="ARBA00004158"/>
    </source>
</evidence>
<evidence type="ECO:0000256" key="20">
    <source>
        <dbReference type="SAM" id="MobiDB-lite"/>
    </source>
</evidence>
<evidence type="ECO:0000256" key="15">
    <source>
        <dbReference type="ARBA" id="ARBA00029428"/>
    </source>
</evidence>
<keyword evidence="13" id="KW-0966">Cell projection</keyword>
<evidence type="ECO:0000256" key="11">
    <source>
        <dbReference type="ARBA" id="ARBA00023136"/>
    </source>
</evidence>
<dbReference type="EMBL" id="JABSTR010001306">
    <property type="protein sequence ID" value="KAH9383915.1"/>
    <property type="molecule type" value="Genomic_DNA"/>
</dbReference>
<keyword evidence="6" id="KW-0812">Transmembrane</keyword>
<keyword evidence="24" id="KW-1185">Reference proteome</keyword>
<keyword evidence="8" id="KW-0967">Endosome</keyword>
<gene>
    <name evidence="23" type="ORF">HPB48_025813</name>
</gene>
<accession>A0A9J6H8A1</accession>
<evidence type="ECO:0000256" key="17">
    <source>
        <dbReference type="ARBA" id="ARBA00060492"/>
    </source>
</evidence>
<dbReference type="OrthoDB" id="6503381at2759"/>
<evidence type="ECO:0000256" key="7">
    <source>
        <dbReference type="ARBA" id="ARBA00022729"/>
    </source>
</evidence>
<evidence type="ECO:0000256" key="16">
    <source>
        <dbReference type="ARBA" id="ARBA00053950"/>
    </source>
</evidence>
<dbReference type="InterPro" id="IPR048528">
    <property type="entry name" value="Lamp2-like_luminal"/>
</dbReference>
<dbReference type="VEuPathDB" id="VectorBase:HLOH_061848"/>
<evidence type="ECO:0000256" key="8">
    <source>
        <dbReference type="ARBA" id="ARBA00022753"/>
    </source>
</evidence>
<feature type="chain" id="PRO_5039951183" description="Lysosome-associated membrane glycoprotein 5" evidence="21">
    <location>
        <begin position="19"/>
        <end position="308"/>
    </location>
</feature>
<evidence type="ECO:0000313" key="23">
    <source>
        <dbReference type="EMBL" id="KAH9383915.1"/>
    </source>
</evidence>
<evidence type="ECO:0000256" key="9">
    <source>
        <dbReference type="ARBA" id="ARBA00022989"/>
    </source>
</evidence>
<evidence type="ECO:0000256" key="13">
    <source>
        <dbReference type="ARBA" id="ARBA00023273"/>
    </source>
</evidence>
<evidence type="ECO:0000256" key="19">
    <source>
        <dbReference type="ARBA" id="ARBA00076257"/>
    </source>
</evidence>
<evidence type="ECO:0000256" key="6">
    <source>
        <dbReference type="ARBA" id="ARBA00022692"/>
    </source>
</evidence>
<dbReference type="AlphaFoldDB" id="A0A9J6H8A1"/>
<keyword evidence="14" id="KW-0968">Cytoplasmic vesicle</keyword>
<dbReference type="GO" id="GO:0005765">
    <property type="term" value="C:lysosomal membrane"/>
    <property type="evidence" value="ECO:0007669"/>
    <property type="project" value="TreeGrafter"/>
</dbReference>
<evidence type="ECO:0000256" key="18">
    <source>
        <dbReference type="ARBA" id="ARBA00074379"/>
    </source>
</evidence>
<feature type="compositionally biased region" description="Low complexity" evidence="20">
    <location>
        <begin position="101"/>
        <end position="112"/>
    </location>
</feature>
<comment type="function">
    <text evidence="16">Plays a role in short-term synaptic plasticity in a subset of GABAergic neurons in the brain.</text>
</comment>
<dbReference type="Pfam" id="PF01299">
    <property type="entry name" value="Lamp2-like_luminal"/>
    <property type="match status" value="1"/>
</dbReference>
<evidence type="ECO:0000313" key="24">
    <source>
        <dbReference type="Proteomes" id="UP000821853"/>
    </source>
</evidence>
<name>A0A9J6H8A1_HAELO</name>
<dbReference type="GO" id="GO:0031902">
    <property type="term" value="C:late endosome membrane"/>
    <property type="evidence" value="ECO:0007669"/>
    <property type="project" value="TreeGrafter"/>
</dbReference>
<keyword evidence="10" id="KW-0770">Synapse</keyword>
<evidence type="ECO:0000256" key="1">
    <source>
        <dbReference type="ARBA" id="ARBA00004151"/>
    </source>
</evidence>
<keyword evidence="9" id="KW-1133">Transmembrane helix</keyword>
<reference evidence="23 24" key="1">
    <citation type="journal article" date="2020" name="Cell">
        <title>Large-Scale Comparative Analyses of Tick Genomes Elucidate Their Genetic Diversity and Vector Capacities.</title>
        <authorList>
            <consortium name="Tick Genome and Microbiome Consortium (TIGMIC)"/>
            <person name="Jia N."/>
            <person name="Wang J."/>
            <person name="Shi W."/>
            <person name="Du L."/>
            <person name="Sun Y."/>
            <person name="Zhan W."/>
            <person name="Jiang J.F."/>
            <person name="Wang Q."/>
            <person name="Zhang B."/>
            <person name="Ji P."/>
            <person name="Bell-Sakyi L."/>
            <person name="Cui X.M."/>
            <person name="Yuan T.T."/>
            <person name="Jiang B.G."/>
            <person name="Yang W.F."/>
            <person name="Lam T.T."/>
            <person name="Chang Q.C."/>
            <person name="Ding S.J."/>
            <person name="Wang X.J."/>
            <person name="Zhu J.G."/>
            <person name="Ruan X.D."/>
            <person name="Zhao L."/>
            <person name="Wei J.T."/>
            <person name="Ye R.Z."/>
            <person name="Que T.C."/>
            <person name="Du C.H."/>
            <person name="Zhou Y.H."/>
            <person name="Cheng J.X."/>
            <person name="Dai P.F."/>
            <person name="Guo W.B."/>
            <person name="Han X.H."/>
            <person name="Huang E.J."/>
            <person name="Li L.F."/>
            <person name="Wei W."/>
            <person name="Gao Y.C."/>
            <person name="Liu J.Z."/>
            <person name="Shao H.Z."/>
            <person name="Wang X."/>
            <person name="Wang C.C."/>
            <person name="Yang T.C."/>
            <person name="Huo Q.B."/>
            <person name="Li W."/>
            <person name="Chen H.Y."/>
            <person name="Chen S.E."/>
            <person name="Zhou L.G."/>
            <person name="Ni X.B."/>
            <person name="Tian J.H."/>
            <person name="Sheng Y."/>
            <person name="Liu T."/>
            <person name="Pan Y.S."/>
            <person name="Xia L.Y."/>
            <person name="Li J."/>
            <person name="Zhao F."/>
            <person name="Cao W.C."/>
        </authorList>
    </citation>
    <scope>NUCLEOTIDE SEQUENCE [LARGE SCALE GENOMIC DNA]</scope>
    <source>
        <strain evidence="23">HaeL-2018</strain>
    </source>
</reference>
<keyword evidence="7 21" id="KW-0732">Signal</keyword>
<comment type="subcellular location">
    <subcellularLocation>
        <location evidence="4">Cell projection</location>
        <location evidence="4">Dendrite</location>
    </subcellularLocation>
    <subcellularLocation>
        <location evidence="17">Cell projection</location>
        <location evidence="17">Growth cone membrane</location>
        <topology evidence="17">Single-pass type I membrane protein</topology>
    </subcellularLocation>
    <subcellularLocation>
        <location evidence="15">Cytoplasmic vesicle</location>
        <location evidence="15">Secretory vesicle</location>
        <location evidence="15">Synaptic vesicle membrane</location>
        <topology evidence="15">Single-pass type I membrane protein</topology>
    </subcellularLocation>
    <subcellularLocation>
        <location evidence="2">Early endosome membrane</location>
        <topology evidence="2">Single-pass type I membrane protein</topology>
    </subcellularLocation>
    <subcellularLocation>
        <location evidence="1">Endoplasmic reticulum-Golgi intermediate compartment membrane</location>
        <topology evidence="1">Single-pass type I membrane protein</topology>
    </subcellularLocation>
    <subcellularLocation>
        <location evidence="3">Recycling endosome</location>
    </subcellularLocation>
</comment>
<dbReference type="InterPro" id="IPR002000">
    <property type="entry name" value="Lysosome-assoc_membr_glycop"/>
</dbReference>
<dbReference type="Proteomes" id="UP000821853">
    <property type="component" value="Unassembled WGS sequence"/>
</dbReference>
<evidence type="ECO:0000259" key="22">
    <source>
        <dbReference type="Pfam" id="PF01299"/>
    </source>
</evidence>
<evidence type="ECO:0000256" key="3">
    <source>
        <dbReference type="ARBA" id="ARBA00004172"/>
    </source>
</evidence>
<feature type="signal peptide" evidence="21">
    <location>
        <begin position="1"/>
        <end position="18"/>
    </location>
</feature>
<comment type="similarity">
    <text evidence="5">Belongs to the LAMP family.</text>
</comment>
<keyword evidence="11" id="KW-0472">Membrane</keyword>
<dbReference type="PANTHER" id="PTHR11506">
    <property type="entry name" value="LYSOSOME-ASSOCIATED MEMBRANE GLYCOPROTEIN"/>
    <property type="match status" value="1"/>
</dbReference>
<comment type="caution">
    <text evidence="23">The sequence shown here is derived from an EMBL/GenBank/DDBJ whole genome shotgun (WGS) entry which is preliminary data.</text>
</comment>
<dbReference type="GO" id="GO:0072594">
    <property type="term" value="P:establishment of protein localization to organelle"/>
    <property type="evidence" value="ECO:0007669"/>
    <property type="project" value="TreeGrafter"/>
</dbReference>
<dbReference type="Gene3D" id="2.40.160.110">
    <property type="match status" value="1"/>
</dbReference>
<keyword evidence="12" id="KW-0325">Glycoprotein</keyword>
<evidence type="ECO:0000256" key="12">
    <source>
        <dbReference type="ARBA" id="ARBA00023180"/>
    </source>
</evidence>
<evidence type="ECO:0000256" key="4">
    <source>
        <dbReference type="ARBA" id="ARBA00004279"/>
    </source>
</evidence>
<evidence type="ECO:0000256" key="21">
    <source>
        <dbReference type="SAM" id="SignalP"/>
    </source>
</evidence>
<dbReference type="GO" id="GO:0005886">
    <property type="term" value="C:plasma membrane"/>
    <property type="evidence" value="ECO:0007669"/>
    <property type="project" value="UniProtKB-SubCell"/>
</dbReference>
<proteinExistence type="inferred from homology"/>